<dbReference type="PROSITE" id="PS50157">
    <property type="entry name" value="ZINC_FINGER_C2H2_2"/>
    <property type="match status" value="4"/>
</dbReference>
<proteinExistence type="predicted"/>
<evidence type="ECO:0000256" key="8">
    <source>
        <dbReference type="PROSITE-ProRule" id="PRU00042"/>
    </source>
</evidence>
<dbReference type="GO" id="GO:0005634">
    <property type="term" value="C:nucleus"/>
    <property type="evidence" value="ECO:0007669"/>
    <property type="project" value="UniProtKB-SubCell"/>
</dbReference>
<reference evidence="11 12" key="1">
    <citation type="submission" date="2024-01" db="EMBL/GenBank/DDBJ databases">
        <title>The genome of the rayed Mediterranean limpet Patella caerulea (Linnaeus, 1758).</title>
        <authorList>
            <person name="Anh-Thu Weber A."/>
            <person name="Halstead-Nussloch G."/>
        </authorList>
    </citation>
    <scope>NUCLEOTIDE SEQUENCE [LARGE SCALE GENOMIC DNA]</scope>
    <source>
        <strain evidence="11">AATW-2023a</strain>
        <tissue evidence="11">Whole specimen</tissue>
    </source>
</reference>
<feature type="compositionally biased region" description="Basic and acidic residues" evidence="9">
    <location>
        <begin position="467"/>
        <end position="509"/>
    </location>
</feature>
<dbReference type="AlphaFoldDB" id="A0AAN8PH25"/>
<evidence type="ECO:0000259" key="10">
    <source>
        <dbReference type="PROSITE" id="PS50157"/>
    </source>
</evidence>
<evidence type="ECO:0000256" key="9">
    <source>
        <dbReference type="SAM" id="MobiDB-lite"/>
    </source>
</evidence>
<sequence length="794" mass="90817">MESEETVENEHENSPKDEPRRRSGRQTRGIKKNYNLYLDIGSASESEAKEDASGSDDDFDPVKYDEGLVQKLRVEERVAKDSDWSPSSEETEDSVSEDNFSEDWDAEVDSDAEEKKARLLADEAVVYKCEESFEYQYMCSKCLEKFDSERVAGCHVREHNYPFVCSECDTRHKTEHGRAHHFKVVHVEEHNCKECMFSTKTYKAMREHQKKKHPGPKYCKYPHMCHVCGQMFGRNEDLCVHVYKDHQIGEPPVKNHVCETCGRSFFQQKELKNHSFSHMKKNVKCKFKGCSRSYVSAERMKKHYDSEHLGLRSLVCTHEDCQLTFKSKRVRQEHINMVHLKLRSISCTWPGCTKTFYAHKHLLVHLRIHSDEKPLKCEHCDYRCRQRTALNWHLKKHGIFKENQKRDYEAEKILLQGRKGKPGRKAKTDGKSRSASAKKIYPEQVKQVKLKEEKTRKGPKRKATNKKKGETKESDQSDLEALKERVALLEKQTEQDTEHQKDAVGDLKISENSSQLITESRPDVKNSLPPKAENSLYPDTENSLCPDTENSLCPDTENSSANEVKVKSPQITDTDVKPPVFGLIPMSSPLHQNPPTPHDPPEMKQGLGYPPTVNQMSFQPPAGPQTTDYQTPQGQRGSSEAFGHNMFDSQATTVMSPNTGTFNQYLHGAPLNNYSQYPPTAYVHQDQKPPVVNPFPGETYNNSSQGSHIYAPQLNINDSSFNLQTNFYQQNPVDSFNSNYPVTNNNPYTGIAQQHPPVTNGPYNTQQHTPVVESPYNTQQRPPGGTSTNNYMYQ</sequence>
<feature type="region of interest" description="Disordered" evidence="9">
    <location>
        <begin position="588"/>
        <end position="643"/>
    </location>
</feature>
<feature type="compositionally biased region" description="Polar residues" evidence="9">
    <location>
        <begin position="761"/>
        <end position="794"/>
    </location>
</feature>
<feature type="region of interest" description="Disordered" evidence="9">
    <location>
        <begin position="1"/>
        <end position="107"/>
    </location>
</feature>
<keyword evidence="5" id="KW-0805">Transcription regulation</keyword>
<keyword evidence="7" id="KW-0539">Nucleus</keyword>
<feature type="compositionally biased region" description="Basic and acidic residues" evidence="9">
    <location>
        <begin position="60"/>
        <end position="83"/>
    </location>
</feature>
<evidence type="ECO:0000256" key="3">
    <source>
        <dbReference type="ARBA" id="ARBA00022771"/>
    </source>
</evidence>
<comment type="subcellular location">
    <subcellularLocation>
        <location evidence="1">Nucleus</location>
    </subcellularLocation>
</comment>
<dbReference type="PANTHER" id="PTHR46179">
    <property type="entry name" value="ZINC FINGER PROTEIN"/>
    <property type="match status" value="1"/>
</dbReference>
<evidence type="ECO:0000256" key="4">
    <source>
        <dbReference type="ARBA" id="ARBA00022833"/>
    </source>
</evidence>
<dbReference type="Gene3D" id="3.30.160.60">
    <property type="entry name" value="Classic Zinc Finger"/>
    <property type="match status" value="4"/>
</dbReference>
<name>A0AAN8PH25_PATCE</name>
<feature type="domain" description="C2H2-type" evidence="10">
    <location>
        <begin position="256"/>
        <end position="283"/>
    </location>
</feature>
<feature type="domain" description="C2H2-type" evidence="10">
    <location>
        <begin position="283"/>
        <end position="313"/>
    </location>
</feature>
<dbReference type="InterPro" id="IPR051061">
    <property type="entry name" value="Zinc_finger_trans_reg"/>
</dbReference>
<dbReference type="InterPro" id="IPR036236">
    <property type="entry name" value="Znf_C2H2_sf"/>
</dbReference>
<keyword evidence="4" id="KW-0862">Zinc</keyword>
<feature type="domain" description="C2H2-type" evidence="10">
    <location>
        <begin position="223"/>
        <end position="251"/>
    </location>
</feature>
<dbReference type="GO" id="GO:0008270">
    <property type="term" value="F:zinc ion binding"/>
    <property type="evidence" value="ECO:0007669"/>
    <property type="project" value="UniProtKB-KW"/>
</dbReference>
<feature type="compositionally biased region" description="Polar residues" evidence="9">
    <location>
        <begin position="612"/>
        <end position="638"/>
    </location>
</feature>
<dbReference type="EMBL" id="JAZGQO010000010">
    <property type="protein sequence ID" value="KAK6174823.1"/>
    <property type="molecule type" value="Genomic_DNA"/>
</dbReference>
<evidence type="ECO:0000256" key="7">
    <source>
        <dbReference type="ARBA" id="ARBA00023242"/>
    </source>
</evidence>
<dbReference type="PROSITE" id="PS00028">
    <property type="entry name" value="ZINC_FINGER_C2H2_1"/>
    <property type="match status" value="7"/>
</dbReference>
<feature type="region of interest" description="Disordered" evidence="9">
    <location>
        <begin position="758"/>
        <end position="794"/>
    </location>
</feature>
<dbReference type="SUPFAM" id="SSF57667">
    <property type="entry name" value="beta-beta-alpha zinc fingers"/>
    <property type="match status" value="2"/>
</dbReference>
<keyword evidence="12" id="KW-1185">Reference proteome</keyword>
<dbReference type="GO" id="GO:0006357">
    <property type="term" value="P:regulation of transcription by RNA polymerase II"/>
    <property type="evidence" value="ECO:0007669"/>
    <property type="project" value="TreeGrafter"/>
</dbReference>
<dbReference type="Proteomes" id="UP001347796">
    <property type="component" value="Unassembled WGS sequence"/>
</dbReference>
<gene>
    <name evidence="11" type="ORF">SNE40_013397</name>
</gene>
<keyword evidence="6" id="KW-0804">Transcription</keyword>
<evidence type="ECO:0000256" key="6">
    <source>
        <dbReference type="ARBA" id="ARBA00023163"/>
    </source>
</evidence>
<dbReference type="InterPro" id="IPR013087">
    <property type="entry name" value="Znf_C2H2_type"/>
</dbReference>
<protein>
    <recommendedName>
        <fullName evidence="10">C2H2-type domain-containing protein</fullName>
    </recommendedName>
</protein>
<dbReference type="SMART" id="SM00355">
    <property type="entry name" value="ZnF_C2H2"/>
    <property type="match status" value="9"/>
</dbReference>
<accession>A0AAN8PH25</accession>
<dbReference type="PANTHER" id="PTHR46179:SF13">
    <property type="entry name" value="C2H2-TYPE DOMAIN-CONTAINING PROTEIN"/>
    <property type="match status" value="1"/>
</dbReference>
<feature type="compositionally biased region" description="Basic and acidic residues" evidence="9">
    <location>
        <begin position="8"/>
        <end position="21"/>
    </location>
</feature>
<evidence type="ECO:0000313" key="11">
    <source>
        <dbReference type="EMBL" id="KAK6174823.1"/>
    </source>
</evidence>
<evidence type="ECO:0000256" key="1">
    <source>
        <dbReference type="ARBA" id="ARBA00004123"/>
    </source>
</evidence>
<keyword evidence="2" id="KW-0479">Metal-binding</keyword>
<comment type="caution">
    <text evidence="11">The sequence shown here is derived from an EMBL/GenBank/DDBJ whole genome shotgun (WGS) entry which is preliminary data.</text>
</comment>
<feature type="compositionally biased region" description="Acidic residues" evidence="9">
    <location>
        <begin position="89"/>
        <end position="107"/>
    </location>
</feature>
<evidence type="ECO:0000256" key="2">
    <source>
        <dbReference type="ARBA" id="ARBA00022723"/>
    </source>
</evidence>
<feature type="region of interest" description="Disordered" evidence="9">
    <location>
        <begin position="415"/>
        <end position="567"/>
    </location>
</feature>
<evidence type="ECO:0000256" key="5">
    <source>
        <dbReference type="ARBA" id="ARBA00023015"/>
    </source>
</evidence>
<keyword evidence="3 8" id="KW-0863">Zinc-finger</keyword>
<feature type="compositionally biased region" description="Polar residues" evidence="9">
    <location>
        <begin position="540"/>
        <end position="562"/>
    </location>
</feature>
<evidence type="ECO:0000313" key="12">
    <source>
        <dbReference type="Proteomes" id="UP001347796"/>
    </source>
</evidence>
<feature type="domain" description="C2H2-type" evidence="10">
    <location>
        <begin position="345"/>
        <end position="374"/>
    </location>
</feature>
<organism evidence="11 12">
    <name type="scientific">Patella caerulea</name>
    <name type="common">Rayed Mediterranean limpet</name>
    <dbReference type="NCBI Taxonomy" id="87958"/>
    <lineage>
        <taxon>Eukaryota</taxon>
        <taxon>Metazoa</taxon>
        <taxon>Spiralia</taxon>
        <taxon>Lophotrochozoa</taxon>
        <taxon>Mollusca</taxon>
        <taxon>Gastropoda</taxon>
        <taxon>Patellogastropoda</taxon>
        <taxon>Patelloidea</taxon>
        <taxon>Patellidae</taxon>
        <taxon>Patella</taxon>
    </lineage>
</organism>
<feature type="compositionally biased region" description="Basic residues" evidence="9">
    <location>
        <begin position="457"/>
        <end position="466"/>
    </location>
</feature>
<feature type="compositionally biased region" description="Basic residues" evidence="9">
    <location>
        <begin position="22"/>
        <end position="31"/>
    </location>
</feature>